<accession>T1HEJ0</accession>
<evidence type="ECO:0000313" key="1">
    <source>
        <dbReference type="EnsemblMetazoa" id="RPRC002462-PA"/>
    </source>
</evidence>
<dbReference type="Proteomes" id="UP000015103">
    <property type="component" value="Unassembled WGS sequence"/>
</dbReference>
<evidence type="ECO:0000313" key="2">
    <source>
        <dbReference type="Proteomes" id="UP000015103"/>
    </source>
</evidence>
<dbReference type="EMBL" id="ACPB03028208">
    <property type="status" value="NOT_ANNOTATED_CDS"/>
    <property type="molecule type" value="Genomic_DNA"/>
</dbReference>
<protein>
    <submittedName>
        <fullName evidence="1">Uncharacterized protein</fullName>
    </submittedName>
</protein>
<dbReference type="EnsemblMetazoa" id="RPRC002462-RA">
    <property type="protein sequence ID" value="RPRC002462-PA"/>
    <property type="gene ID" value="RPRC002462"/>
</dbReference>
<dbReference type="AlphaFoldDB" id="T1HEJ0"/>
<keyword evidence="2" id="KW-1185">Reference proteome</keyword>
<reference evidence="1" key="1">
    <citation type="submission" date="2015-05" db="UniProtKB">
        <authorList>
            <consortium name="EnsemblMetazoa"/>
        </authorList>
    </citation>
    <scope>IDENTIFICATION</scope>
</reference>
<dbReference type="HOGENOM" id="CLU_221753_0_0_1"/>
<name>T1HEJ0_RHOPR</name>
<dbReference type="InParanoid" id="T1HEJ0"/>
<sequence length="26" mass="2741">MTALSIYVSFTRLGIMLVKVSVSPAG</sequence>
<proteinExistence type="predicted"/>
<dbReference type="VEuPathDB" id="VectorBase:RPRC002462"/>
<organism evidence="1 2">
    <name type="scientific">Rhodnius prolixus</name>
    <name type="common">Triatomid bug</name>
    <dbReference type="NCBI Taxonomy" id="13249"/>
    <lineage>
        <taxon>Eukaryota</taxon>
        <taxon>Metazoa</taxon>
        <taxon>Ecdysozoa</taxon>
        <taxon>Arthropoda</taxon>
        <taxon>Hexapoda</taxon>
        <taxon>Insecta</taxon>
        <taxon>Pterygota</taxon>
        <taxon>Neoptera</taxon>
        <taxon>Paraneoptera</taxon>
        <taxon>Hemiptera</taxon>
        <taxon>Heteroptera</taxon>
        <taxon>Panheteroptera</taxon>
        <taxon>Cimicomorpha</taxon>
        <taxon>Reduviidae</taxon>
        <taxon>Triatominae</taxon>
        <taxon>Rhodnius</taxon>
    </lineage>
</organism>